<sequence length="158" mass="17270">MCMLVCCHPCAHVARPWYAAVGKVSDLLIKRDPQQAHGPGCNFRYRGQSYGNMRKHSEYGTQTWSHGHLTDNGPLHGHLTDNGPLVMLSSPVLQYASVCQWNGSMDHGSSRIASCSPVEMRGRGGSTAKPVQIAIVHSRSTRRHLVSLSLLRPGADGR</sequence>
<organism evidence="1 2">
    <name type="scientific">Leersia perrieri</name>
    <dbReference type="NCBI Taxonomy" id="77586"/>
    <lineage>
        <taxon>Eukaryota</taxon>
        <taxon>Viridiplantae</taxon>
        <taxon>Streptophyta</taxon>
        <taxon>Embryophyta</taxon>
        <taxon>Tracheophyta</taxon>
        <taxon>Spermatophyta</taxon>
        <taxon>Magnoliopsida</taxon>
        <taxon>Liliopsida</taxon>
        <taxon>Poales</taxon>
        <taxon>Poaceae</taxon>
        <taxon>BOP clade</taxon>
        <taxon>Oryzoideae</taxon>
        <taxon>Oryzeae</taxon>
        <taxon>Oryzinae</taxon>
        <taxon>Leersia</taxon>
    </lineage>
</organism>
<evidence type="ECO:0000313" key="1">
    <source>
        <dbReference type="EnsemblPlants" id="LPERR03G11260.1"/>
    </source>
</evidence>
<dbReference type="EnsemblPlants" id="LPERR03G11260.1">
    <property type="protein sequence ID" value="LPERR03G11260.1"/>
    <property type="gene ID" value="LPERR03G11260"/>
</dbReference>
<dbReference type="HOGENOM" id="CLU_1671852_0_0_1"/>
<keyword evidence="2" id="KW-1185">Reference proteome</keyword>
<reference evidence="2" key="2">
    <citation type="submission" date="2013-12" db="EMBL/GenBank/DDBJ databases">
        <authorList>
            <person name="Yu Y."/>
            <person name="Lee S."/>
            <person name="de Baynast K."/>
            <person name="Wissotski M."/>
            <person name="Liu L."/>
            <person name="Talag J."/>
            <person name="Goicoechea J."/>
            <person name="Angelova A."/>
            <person name="Jetty R."/>
            <person name="Kudrna D."/>
            <person name="Golser W."/>
            <person name="Rivera L."/>
            <person name="Zhang J."/>
            <person name="Wing R."/>
        </authorList>
    </citation>
    <scope>NUCLEOTIDE SEQUENCE</scope>
</reference>
<name>A0A0D9VSL5_9ORYZ</name>
<accession>A0A0D9VSL5</accession>
<dbReference type="AlphaFoldDB" id="A0A0D9VSL5"/>
<proteinExistence type="predicted"/>
<dbReference type="Gramene" id="LPERR03G11260.1">
    <property type="protein sequence ID" value="LPERR03G11260.1"/>
    <property type="gene ID" value="LPERR03G11260"/>
</dbReference>
<protein>
    <submittedName>
        <fullName evidence="1">Uncharacterized protein</fullName>
    </submittedName>
</protein>
<reference evidence="1 2" key="1">
    <citation type="submission" date="2012-08" db="EMBL/GenBank/DDBJ databases">
        <title>Oryza genome evolution.</title>
        <authorList>
            <person name="Wing R.A."/>
        </authorList>
    </citation>
    <scope>NUCLEOTIDE SEQUENCE</scope>
</reference>
<reference evidence="1" key="3">
    <citation type="submission" date="2015-04" db="UniProtKB">
        <authorList>
            <consortium name="EnsemblPlants"/>
        </authorList>
    </citation>
    <scope>IDENTIFICATION</scope>
</reference>
<evidence type="ECO:0000313" key="2">
    <source>
        <dbReference type="Proteomes" id="UP000032180"/>
    </source>
</evidence>
<dbReference type="Proteomes" id="UP000032180">
    <property type="component" value="Chromosome 3"/>
</dbReference>